<dbReference type="Proteomes" id="UP000054047">
    <property type="component" value="Unassembled WGS sequence"/>
</dbReference>
<evidence type="ECO:0000313" key="2">
    <source>
        <dbReference type="Proteomes" id="UP000054047"/>
    </source>
</evidence>
<proteinExistence type="predicted"/>
<name>A0A0C2CJ36_9BILA</name>
<gene>
    <name evidence="1" type="ORF">ANCDUO_13393</name>
</gene>
<accession>A0A0C2CJ36</accession>
<reference evidence="1 2" key="1">
    <citation type="submission" date="2013-12" db="EMBL/GenBank/DDBJ databases">
        <title>Draft genome of the parsitic nematode Ancylostoma duodenale.</title>
        <authorList>
            <person name="Mitreva M."/>
        </authorList>
    </citation>
    <scope>NUCLEOTIDE SEQUENCE [LARGE SCALE GENOMIC DNA]</scope>
    <source>
        <strain evidence="1 2">Zhejiang</strain>
    </source>
</reference>
<evidence type="ECO:0000313" key="1">
    <source>
        <dbReference type="EMBL" id="KIH56428.1"/>
    </source>
</evidence>
<sequence length="84" mass="9324">MMFPGGIGGSELQQAAADKVKNDVGTFVLFGLLVEAAPVRRDSPFEEPKPPQWRPSCVEVGWKRRLIEQGRMATGNAYQNCFIQ</sequence>
<organism evidence="1 2">
    <name type="scientific">Ancylostoma duodenale</name>
    <dbReference type="NCBI Taxonomy" id="51022"/>
    <lineage>
        <taxon>Eukaryota</taxon>
        <taxon>Metazoa</taxon>
        <taxon>Ecdysozoa</taxon>
        <taxon>Nematoda</taxon>
        <taxon>Chromadorea</taxon>
        <taxon>Rhabditida</taxon>
        <taxon>Rhabditina</taxon>
        <taxon>Rhabditomorpha</taxon>
        <taxon>Strongyloidea</taxon>
        <taxon>Ancylostomatidae</taxon>
        <taxon>Ancylostomatinae</taxon>
        <taxon>Ancylostoma</taxon>
    </lineage>
</organism>
<dbReference type="EMBL" id="KN735759">
    <property type="protein sequence ID" value="KIH56428.1"/>
    <property type="molecule type" value="Genomic_DNA"/>
</dbReference>
<keyword evidence="2" id="KW-1185">Reference proteome</keyword>
<dbReference type="OrthoDB" id="5776014at2759"/>
<dbReference type="AlphaFoldDB" id="A0A0C2CJ36"/>
<protein>
    <submittedName>
        <fullName evidence="1">Uncharacterized protein</fullName>
    </submittedName>
</protein>